<dbReference type="GO" id="GO:0016491">
    <property type="term" value="F:oxidoreductase activity"/>
    <property type="evidence" value="ECO:0007669"/>
    <property type="project" value="UniProtKB-KW"/>
</dbReference>
<comment type="similarity">
    <text evidence="1">Belongs to the multicopper oxidase family.</text>
</comment>
<feature type="domain" description="Plastocyanin-like" evidence="7">
    <location>
        <begin position="359"/>
        <end position="478"/>
    </location>
</feature>
<dbReference type="Pfam" id="PF07732">
    <property type="entry name" value="Cu-oxidase_3"/>
    <property type="match status" value="1"/>
</dbReference>
<dbReference type="GO" id="GO:0005507">
    <property type="term" value="F:copper ion binding"/>
    <property type="evidence" value="ECO:0007669"/>
    <property type="project" value="InterPro"/>
</dbReference>
<protein>
    <submittedName>
        <fullName evidence="9">Ferroxidase fet3</fullName>
    </submittedName>
</protein>
<organism evidence="9 10">
    <name type="scientific">Coemansia spiralis</name>
    <dbReference type="NCBI Taxonomy" id="417178"/>
    <lineage>
        <taxon>Eukaryota</taxon>
        <taxon>Fungi</taxon>
        <taxon>Fungi incertae sedis</taxon>
        <taxon>Zoopagomycota</taxon>
        <taxon>Kickxellomycotina</taxon>
        <taxon>Kickxellomycetes</taxon>
        <taxon>Kickxellales</taxon>
        <taxon>Kickxellaceae</taxon>
        <taxon>Coemansia</taxon>
    </lineage>
</organism>
<dbReference type="Pfam" id="PF00394">
    <property type="entry name" value="Cu-oxidase"/>
    <property type="match status" value="1"/>
</dbReference>
<dbReference type="InterPro" id="IPR001117">
    <property type="entry name" value="Cu-oxidase_2nd"/>
</dbReference>
<evidence type="ECO:0000259" key="6">
    <source>
        <dbReference type="Pfam" id="PF00394"/>
    </source>
</evidence>
<evidence type="ECO:0000256" key="5">
    <source>
        <dbReference type="SAM" id="SignalP"/>
    </source>
</evidence>
<feature type="signal peptide" evidence="5">
    <location>
        <begin position="1"/>
        <end position="15"/>
    </location>
</feature>
<accession>A0A9W8KWJ5</accession>
<dbReference type="AlphaFoldDB" id="A0A9W8KWJ5"/>
<dbReference type="OrthoDB" id="2121828at2759"/>
<evidence type="ECO:0000256" key="4">
    <source>
        <dbReference type="ARBA" id="ARBA00023008"/>
    </source>
</evidence>
<dbReference type="InterPro" id="IPR011707">
    <property type="entry name" value="Cu-oxidase-like_N"/>
</dbReference>
<feature type="domain" description="Plastocyanin-like" evidence="8">
    <location>
        <begin position="26"/>
        <end position="139"/>
    </location>
</feature>
<dbReference type="Pfam" id="PF07731">
    <property type="entry name" value="Cu-oxidase_2"/>
    <property type="match status" value="1"/>
</dbReference>
<dbReference type="PANTHER" id="PTHR11709:SF361">
    <property type="entry name" value="IRON TRANSPORT MULTICOPPER OXIDASE FET3"/>
    <property type="match status" value="1"/>
</dbReference>
<dbReference type="Proteomes" id="UP001151518">
    <property type="component" value="Unassembled WGS sequence"/>
</dbReference>
<evidence type="ECO:0000259" key="7">
    <source>
        <dbReference type="Pfam" id="PF07731"/>
    </source>
</evidence>
<evidence type="ECO:0000256" key="1">
    <source>
        <dbReference type="ARBA" id="ARBA00010609"/>
    </source>
</evidence>
<evidence type="ECO:0000313" key="10">
    <source>
        <dbReference type="Proteomes" id="UP001151518"/>
    </source>
</evidence>
<dbReference type="SUPFAM" id="SSF49503">
    <property type="entry name" value="Cupredoxins"/>
    <property type="match status" value="3"/>
</dbReference>
<keyword evidence="4" id="KW-0186">Copper</keyword>
<gene>
    <name evidence="9" type="primary">FET3_7</name>
    <name evidence="9" type="ORF">GGI25_004976</name>
</gene>
<dbReference type="InterPro" id="IPR002355">
    <property type="entry name" value="Cu_oxidase_Cu_BS"/>
</dbReference>
<sequence length="502" mass="56511">MLSLGFLVLPIAALARRVEYNWEISNIMTKMDGTHERLAVAVNNQIPMPMVTAELGDTLVLSLRNNLDEPTGLHSHGLLNNGTNYYDGAGMITECGIAPHMEMSYVIPLAQTGTYWLHGHHNSQYINGLRGPLIITDPNEPYEYDDDYVLTFEDWFPHAATMKMGPQRSMKAEDKYPIGVINGMAGDMAPNLPFAANNTYRLRLLNIGSTFMFRFIVDSHDMYIIEADGVATEKHKVGSVLLGVAQRVSVLVVARENSVRNFQYQVEMFTDVFPELPGYNPRAYSGTLLYNEGAELAEYKERAPSDFDDIDLVPLDHQPALIPDTTHDVIITANRTSTDMLQAFINNISFELPQIPSIFTALGYQGEDPLTDSSFGRQCNAKVLKHLSTVELFVANHDRVFHPMHLHGHFFQIVERGPLGGKRVKRSHVPMRRDTVLVAPQSYVKLRFEARNPGVWMMHCHIEKHMELGLSMLFVSAPEVMRQTLEMPESIKEHCRALGISV</sequence>
<dbReference type="Gene3D" id="2.60.40.420">
    <property type="entry name" value="Cupredoxins - blue copper proteins"/>
    <property type="match status" value="3"/>
</dbReference>
<name>A0A9W8KWJ5_9FUNG</name>
<evidence type="ECO:0000259" key="8">
    <source>
        <dbReference type="Pfam" id="PF07732"/>
    </source>
</evidence>
<evidence type="ECO:0000256" key="3">
    <source>
        <dbReference type="ARBA" id="ARBA00023002"/>
    </source>
</evidence>
<evidence type="ECO:0000313" key="9">
    <source>
        <dbReference type="EMBL" id="KAJ2672781.1"/>
    </source>
</evidence>
<proteinExistence type="inferred from homology"/>
<comment type="caution">
    <text evidence="9">The sequence shown here is derived from an EMBL/GenBank/DDBJ whole genome shotgun (WGS) entry which is preliminary data.</text>
</comment>
<dbReference type="PROSITE" id="PS00080">
    <property type="entry name" value="MULTICOPPER_OXIDASE2"/>
    <property type="match status" value="1"/>
</dbReference>
<keyword evidence="3" id="KW-0560">Oxidoreductase</keyword>
<dbReference type="InterPro" id="IPR045087">
    <property type="entry name" value="Cu-oxidase_fam"/>
</dbReference>
<keyword evidence="5" id="KW-0732">Signal</keyword>
<reference evidence="9" key="1">
    <citation type="submission" date="2022-07" db="EMBL/GenBank/DDBJ databases">
        <title>Phylogenomic reconstructions and comparative analyses of Kickxellomycotina fungi.</title>
        <authorList>
            <person name="Reynolds N.K."/>
            <person name="Stajich J.E."/>
            <person name="Barry K."/>
            <person name="Grigoriev I.V."/>
            <person name="Crous P."/>
            <person name="Smith M.E."/>
        </authorList>
    </citation>
    <scope>NUCLEOTIDE SEQUENCE</scope>
    <source>
        <strain evidence="9">NRRL 3115</strain>
    </source>
</reference>
<evidence type="ECO:0000256" key="2">
    <source>
        <dbReference type="ARBA" id="ARBA00022723"/>
    </source>
</evidence>
<dbReference type="EMBL" id="JANBTW010000077">
    <property type="protein sequence ID" value="KAJ2672781.1"/>
    <property type="molecule type" value="Genomic_DNA"/>
</dbReference>
<feature type="domain" description="Plastocyanin-like" evidence="6">
    <location>
        <begin position="146"/>
        <end position="271"/>
    </location>
</feature>
<keyword evidence="2" id="KW-0479">Metal-binding</keyword>
<feature type="chain" id="PRO_5040866080" evidence="5">
    <location>
        <begin position="16"/>
        <end position="502"/>
    </location>
</feature>
<dbReference type="PANTHER" id="PTHR11709">
    <property type="entry name" value="MULTI-COPPER OXIDASE"/>
    <property type="match status" value="1"/>
</dbReference>
<dbReference type="InterPro" id="IPR011706">
    <property type="entry name" value="Cu-oxidase_C"/>
</dbReference>
<dbReference type="InterPro" id="IPR008972">
    <property type="entry name" value="Cupredoxin"/>
</dbReference>